<name>A0A5E4YKZ5_9BURK</name>
<organism evidence="1 2">
    <name type="scientific">Pandoraea aquatica</name>
    <dbReference type="NCBI Taxonomy" id="2508290"/>
    <lineage>
        <taxon>Bacteria</taxon>
        <taxon>Pseudomonadati</taxon>
        <taxon>Pseudomonadota</taxon>
        <taxon>Betaproteobacteria</taxon>
        <taxon>Burkholderiales</taxon>
        <taxon>Burkholderiaceae</taxon>
        <taxon>Pandoraea</taxon>
    </lineage>
</organism>
<evidence type="ECO:0000313" key="1">
    <source>
        <dbReference type="EMBL" id="VVE49444.1"/>
    </source>
</evidence>
<gene>
    <name evidence="1" type="ORF">PAQ31011_04614</name>
</gene>
<proteinExistence type="predicted"/>
<accession>A0A5E4YKZ5</accession>
<dbReference type="EMBL" id="CABPSN010000009">
    <property type="protein sequence ID" value="VVE49444.1"/>
    <property type="molecule type" value="Genomic_DNA"/>
</dbReference>
<dbReference type="OrthoDB" id="7027042at2"/>
<sequence>MSESSWVEEYLRATENEIAVDAHLYSIGGGNAGAFGHLPRPARWRGMSAKLRPVLRMVGTVSRVLWGVGAARAYLNYDARRLERYRQSCAPAPQRLTSECRELAVAFSSRAADVLHIPALSDEPKQWLTFPWAPIHPLPPGQAQVDAFSLLTAEDIELARKLAIRASAELRRRPPTRLWALQSYTAVRWFAARIALAKFTECRLLIAEHYDRWAMLADAVARSGRCNALTLVQHGALAGLSANGEAPSGRLHFPLPHRLTSVSRLSVYDAISQSVFLSDVLTPECVARGIDVRTFKPTIELTRMNTTGRASLLIVGHTLCEPLHIALMHQLSRGGVDVEVFYKPHPTAAPGNQVARQPWQVIHERSVFPAVDLVVAYPSTLVTEYANVGVPAVVHALDATPDMAAALGSEIQARLTEKVAATSVG</sequence>
<protein>
    <submittedName>
        <fullName evidence="1">Uncharacterized protein</fullName>
    </submittedName>
</protein>
<dbReference type="AlphaFoldDB" id="A0A5E4YKZ5"/>
<keyword evidence="2" id="KW-1185">Reference proteome</keyword>
<evidence type="ECO:0000313" key="2">
    <source>
        <dbReference type="Proteomes" id="UP000366819"/>
    </source>
</evidence>
<dbReference type="Proteomes" id="UP000366819">
    <property type="component" value="Unassembled WGS sequence"/>
</dbReference>
<dbReference type="RefSeq" id="WP_150577975.1">
    <property type="nucleotide sequence ID" value="NZ_CABPSN010000009.1"/>
</dbReference>
<reference evidence="1 2" key="1">
    <citation type="submission" date="2019-08" db="EMBL/GenBank/DDBJ databases">
        <authorList>
            <person name="Peeters C."/>
        </authorList>
    </citation>
    <scope>NUCLEOTIDE SEQUENCE [LARGE SCALE GENOMIC DNA]</scope>
    <source>
        <strain evidence="1 2">LMG 31011</strain>
    </source>
</reference>